<accession>A0ABS2RNZ4</accession>
<dbReference type="CDD" id="cd02440">
    <property type="entry name" value="AdoMet_MTases"/>
    <property type="match status" value="1"/>
</dbReference>
<evidence type="ECO:0000313" key="2">
    <source>
        <dbReference type="EMBL" id="MBM7800717.1"/>
    </source>
</evidence>
<dbReference type="PANTHER" id="PTHR43591">
    <property type="entry name" value="METHYLTRANSFERASE"/>
    <property type="match status" value="1"/>
</dbReference>
<organism evidence="2 3">
    <name type="scientific">Microlunatus panaciterrae</name>
    <dbReference type="NCBI Taxonomy" id="400768"/>
    <lineage>
        <taxon>Bacteria</taxon>
        <taxon>Bacillati</taxon>
        <taxon>Actinomycetota</taxon>
        <taxon>Actinomycetes</taxon>
        <taxon>Propionibacteriales</taxon>
        <taxon>Propionibacteriaceae</taxon>
        <taxon>Microlunatus</taxon>
    </lineage>
</organism>
<keyword evidence="2" id="KW-0830">Ubiquinone</keyword>
<dbReference type="Proteomes" id="UP000704762">
    <property type="component" value="Unassembled WGS sequence"/>
</dbReference>
<dbReference type="InterPro" id="IPR029063">
    <property type="entry name" value="SAM-dependent_MTases_sf"/>
</dbReference>
<dbReference type="RefSeq" id="WP_204920063.1">
    <property type="nucleotide sequence ID" value="NZ_BAAAQP010000003.1"/>
</dbReference>
<dbReference type="EMBL" id="JAFBCF010000001">
    <property type="protein sequence ID" value="MBM7800717.1"/>
    <property type="molecule type" value="Genomic_DNA"/>
</dbReference>
<sequence length="266" mass="28850">MGSAVPGDRWSSGEQYEPYIGRWSRAVASDFVAWLGLPARATWLDVGCGTGALSGAVQRLAAPSHLLGVDPSPAFIDYARSHVVDSAVSFAVGDAQRLPADDGSFDAVVSGLVLNFIPDRPGALGEMRRVARSGGVVAAYVWDYPGEMWLLRHFWDAAVELDAAALDLHEGYRFAFCRQAELALLFEAAGFAQVVSRGLVVPTVFSSFDDYWQPFLGGQGPAPTYVRSLDENRRNELRTAVHDRLPQGHDGSISLSARAWAVKARR</sequence>
<proteinExistence type="predicted"/>
<reference evidence="2 3" key="1">
    <citation type="submission" date="2021-01" db="EMBL/GenBank/DDBJ databases">
        <title>Sequencing the genomes of 1000 actinobacteria strains.</title>
        <authorList>
            <person name="Klenk H.-P."/>
        </authorList>
    </citation>
    <scope>NUCLEOTIDE SEQUENCE [LARGE SCALE GENOMIC DNA]</scope>
    <source>
        <strain evidence="2 3">DSM 18662</strain>
    </source>
</reference>
<name>A0ABS2RNZ4_9ACTN</name>
<keyword evidence="3" id="KW-1185">Reference proteome</keyword>
<dbReference type="InterPro" id="IPR013216">
    <property type="entry name" value="Methyltransf_11"/>
</dbReference>
<evidence type="ECO:0000313" key="3">
    <source>
        <dbReference type="Proteomes" id="UP000704762"/>
    </source>
</evidence>
<gene>
    <name evidence="2" type="ORF">JOE57_003638</name>
</gene>
<feature type="domain" description="Methyltransferase type 11" evidence="1">
    <location>
        <begin position="44"/>
        <end position="138"/>
    </location>
</feature>
<dbReference type="Pfam" id="PF08241">
    <property type="entry name" value="Methyltransf_11"/>
    <property type="match status" value="1"/>
</dbReference>
<protein>
    <submittedName>
        <fullName evidence="2">Ubiquinone/menaquinone biosynthesis C-methylase UbiE</fullName>
    </submittedName>
</protein>
<dbReference type="SUPFAM" id="SSF53335">
    <property type="entry name" value="S-adenosyl-L-methionine-dependent methyltransferases"/>
    <property type="match status" value="1"/>
</dbReference>
<comment type="caution">
    <text evidence="2">The sequence shown here is derived from an EMBL/GenBank/DDBJ whole genome shotgun (WGS) entry which is preliminary data.</text>
</comment>
<dbReference type="Gene3D" id="3.40.50.150">
    <property type="entry name" value="Vaccinia Virus protein VP39"/>
    <property type="match status" value="1"/>
</dbReference>
<evidence type="ECO:0000259" key="1">
    <source>
        <dbReference type="Pfam" id="PF08241"/>
    </source>
</evidence>